<dbReference type="AlphaFoldDB" id="A0A0E2LSK3"/>
<dbReference type="Proteomes" id="UP000016630">
    <property type="component" value="Unassembled WGS sequence"/>
</dbReference>
<dbReference type="InterPro" id="IPR043754">
    <property type="entry name" value="DUF5700"/>
</dbReference>
<comment type="caution">
    <text evidence="1">The sequence shown here is derived from an EMBL/GenBank/DDBJ whole genome shotgun (WGS) entry which is preliminary data.</text>
</comment>
<protein>
    <submittedName>
        <fullName evidence="1">Uncharacterized protein</fullName>
    </submittedName>
</protein>
<accession>A0A0E2LSK3</accession>
<evidence type="ECO:0000313" key="2">
    <source>
        <dbReference type="Proteomes" id="UP000016630"/>
    </source>
</evidence>
<dbReference type="PATRIC" id="fig|1227271.3.peg.528"/>
<proteinExistence type="predicted"/>
<dbReference type="HOGENOM" id="CLU_663678_0_0_10"/>
<name>A0A0E2LSK3_PORGN</name>
<organism evidence="1 2">
    <name type="scientific">Porphyromonas gingivalis F0570</name>
    <dbReference type="NCBI Taxonomy" id="1227271"/>
    <lineage>
        <taxon>Bacteria</taxon>
        <taxon>Pseudomonadati</taxon>
        <taxon>Bacteroidota</taxon>
        <taxon>Bacteroidia</taxon>
        <taxon>Bacteroidales</taxon>
        <taxon>Porphyromonadaceae</taxon>
        <taxon>Porphyromonas</taxon>
    </lineage>
</organism>
<dbReference type="RefSeq" id="WP_021665197.1">
    <property type="nucleotide sequence ID" value="NZ_KI259131.1"/>
</dbReference>
<dbReference type="Pfam" id="PF18958">
    <property type="entry name" value="DUF5700"/>
    <property type="match status" value="1"/>
</dbReference>
<dbReference type="EMBL" id="AWUW01000035">
    <property type="protein sequence ID" value="ERJ68032.1"/>
    <property type="molecule type" value="Genomic_DNA"/>
</dbReference>
<reference evidence="1 2" key="1">
    <citation type="submission" date="2013-06" db="EMBL/GenBank/DDBJ databases">
        <authorList>
            <person name="Weinstock G."/>
            <person name="Sodergren E."/>
            <person name="Lobos E.A."/>
            <person name="Fulton L."/>
            <person name="Fulton R."/>
            <person name="Courtney L."/>
            <person name="Fronick C."/>
            <person name="O'Laughlin M."/>
            <person name="Godfrey J."/>
            <person name="Wilson R.M."/>
            <person name="Miner T."/>
            <person name="Farmer C."/>
            <person name="Delehaunty K."/>
            <person name="Cordes M."/>
            <person name="Minx P."/>
            <person name="Tomlinson C."/>
            <person name="Chen J."/>
            <person name="Wollam A."/>
            <person name="Pepin K.H."/>
            <person name="Bhonagiri V."/>
            <person name="Zhang X."/>
            <person name="Warren W."/>
            <person name="Mitreva M."/>
            <person name="Mardis E.R."/>
            <person name="Wilson R.K."/>
        </authorList>
    </citation>
    <scope>NUCLEOTIDE SEQUENCE [LARGE SCALE GENOMIC DNA]</scope>
    <source>
        <strain evidence="1 2">F0570</strain>
    </source>
</reference>
<sequence>MKPYQKLTIVIFLLLESYFAVSAQYENFKQKVFTGSAEVFLSLGQDIHSGRETAEQDWEKLFSTMGYTKYLNNPKGEMIKRELKEAMLLAFDPDRIAEADSILKHPATITNMPLVLRQNICRLARKREEADSFLLHTDFLTLLYRANEKTKKYLPERAWSSNPLLNDLFLIATIPDASVRDHAIFLDLNLALSMQEEELVDLFAHEFFHNYREMAYQGSSGDSFLNAFDLFQNEGIADLIDKKRNDDKIMQFFGDEFVKAYKEELANAANTLARIDSLSIVFDPNTPQDEEYKPVADLVLFGGHPVGYYMASLIQEQGYMRELIDNYDNPAVFATLFNQAARKKNAVSKGREYILSDHLIDHLKQAYKKQEGKQNDIKEDRNTTLSGIANRCNFHRPVLRFLGIEVFTIFASYK</sequence>
<evidence type="ECO:0000313" key="1">
    <source>
        <dbReference type="EMBL" id="ERJ68032.1"/>
    </source>
</evidence>
<gene>
    <name evidence="1" type="ORF">HMPREF1555_00596</name>
</gene>